<sequence>MATLPFSKVHALLQRSTTISHILQVHMQLITNSLFFNPLFPSRLFLSLCESTGLSCSQSLYADLVFSQIPRPNTFTWNTIIRLHAISSNPSRALLLFTQMRRNGIPTDSYTYPFVLKACGSMPGSKEGVTIHGETLKLGADVDLFVRNALISLYCRCGEILEARALFDEMHMRDAFSWAVLIDGYGKKLGDFGEPEEALRLFQRMLLEGMKPDKVSAVGVIKACGRLGALDQGHWVHSFLKKNKIMCDVVVQTALVDMYMKCGSLELARRLFESITERSVASWNVMIVGLGNTGHGTEVVELFYLMKREGVLMDDLTFLVYLQLVLMQA</sequence>
<proteinExistence type="predicted"/>
<dbReference type="EMBL" id="JAGGNH010000001">
    <property type="protein sequence ID" value="KAJ0984455.1"/>
    <property type="molecule type" value="Genomic_DNA"/>
</dbReference>
<evidence type="ECO:0000256" key="1">
    <source>
        <dbReference type="ARBA" id="ARBA00022737"/>
    </source>
</evidence>
<dbReference type="PANTHER" id="PTHR47926">
    <property type="entry name" value="PENTATRICOPEPTIDE REPEAT-CONTAINING PROTEIN"/>
    <property type="match status" value="1"/>
</dbReference>
<protein>
    <recommendedName>
        <fullName evidence="5">Pentatricopeptide repeat-containing protein</fullName>
    </recommendedName>
</protein>
<dbReference type="Pfam" id="PF13041">
    <property type="entry name" value="PPR_2"/>
    <property type="match status" value="1"/>
</dbReference>
<dbReference type="OrthoDB" id="185373at2759"/>
<keyword evidence="1" id="KW-0677">Repeat</keyword>
<dbReference type="FunFam" id="1.25.40.10:FF:000470">
    <property type="entry name" value="Pentatricopeptide repeat-containing protein At5g66520"/>
    <property type="match status" value="1"/>
</dbReference>
<reference evidence="3" key="1">
    <citation type="submission" date="2021-03" db="EMBL/GenBank/DDBJ databases">
        <authorList>
            <person name="Li Z."/>
            <person name="Yang C."/>
        </authorList>
    </citation>
    <scope>NUCLEOTIDE SEQUENCE</scope>
    <source>
        <strain evidence="3">Dzin_1.0</strain>
        <tissue evidence="3">Leaf</tissue>
    </source>
</reference>
<evidence type="ECO:0000313" key="4">
    <source>
        <dbReference type="Proteomes" id="UP001085076"/>
    </source>
</evidence>
<dbReference type="Gene3D" id="1.25.40.10">
    <property type="entry name" value="Tetratricopeptide repeat domain"/>
    <property type="match status" value="2"/>
</dbReference>
<dbReference type="FunFam" id="1.25.40.10:FF:000285">
    <property type="entry name" value="Pentatricopeptide repeat-containing protein, chloroplastic"/>
    <property type="match status" value="1"/>
</dbReference>
<evidence type="ECO:0000313" key="3">
    <source>
        <dbReference type="EMBL" id="KAJ0984455.1"/>
    </source>
</evidence>
<feature type="repeat" description="PPR" evidence="2">
    <location>
        <begin position="73"/>
        <end position="107"/>
    </location>
</feature>
<dbReference type="GO" id="GO:0003723">
    <property type="term" value="F:RNA binding"/>
    <property type="evidence" value="ECO:0007669"/>
    <property type="project" value="InterPro"/>
</dbReference>
<comment type="caution">
    <text evidence="3">The sequence shown here is derived from an EMBL/GenBank/DDBJ whole genome shotgun (WGS) entry which is preliminary data.</text>
</comment>
<feature type="repeat" description="PPR" evidence="2">
    <location>
        <begin position="279"/>
        <end position="313"/>
    </location>
</feature>
<dbReference type="Pfam" id="PF01535">
    <property type="entry name" value="PPR"/>
    <property type="match status" value="4"/>
</dbReference>
<dbReference type="SUPFAM" id="SSF48452">
    <property type="entry name" value="TPR-like"/>
    <property type="match status" value="1"/>
</dbReference>
<gene>
    <name evidence="3" type="ORF">J5N97_002811</name>
</gene>
<organism evidence="3 4">
    <name type="scientific">Dioscorea zingiberensis</name>
    <dbReference type="NCBI Taxonomy" id="325984"/>
    <lineage>
        <taxon>Eukaryota</taxon>
        <taxon>Viridiplantae</taxon>
        <taxon>Streptophyta</taxon>
        <taxon>Embryophyta</taxon>
        <taxon>Tracheophyta</taxon>
        <taxon>Spermatophyta</taxon>
        <taxon>Magnoliopsida</taxon>
        <taxon>Liliopsida</taxon>
        <taxon>Dioscoreales</taxon>
        <taxon>Dioscoreaceae</taxon>
        <taxon>Dioscorea</taxon>
    </lineage>
</organism>
<dbReference type="GO" id="GO:0009451">
    <property type="term" value="P:RNA modification"/>
    <property type="evidence" value="ECO:0007669"/>
    <property type="project" value="InterPro"/>
</dbReference>
<dbReference type="PANTHER" id="PTHR47926:SF499">
    <property type="entry name" value="PENTATRICOPEPTIDE REPEAT-CONTAINING PROTEIN"/>
    <property type="match status" value="1"/>
</dbReference>
<dbReference type="PROSITE" id="PS51375">
    <property type="entry name" value="PPR"/>
    <property type="match status" value="4"/>
</dbReference>
<dbReference type="NCBIfam" id="TIGR00756">
    <property type="entry name" value="PPR"/>
    <property type="match status" value="4"/>
</dbReference>
<accession>A0A9D5D2V9</accession>
<evidence type="ECO:0000256" key="2">
    <source>
        <dbReference type="PROSITE-ProRule" id="PRU00708"/>
    </source>
</evidence>
<evidence type="ECO:0008006" key="5">
    <source>
        <dbReference type="Google" id="ProtNLM"/>
    </source>
</evidence>
<keyword evidence="4" id="KW-1185">Reference proteome</keyword>
<dbReference type="InterPro" id="IPR011990">
    <property type="entry name" value="TPR-like_helical_dom_sf"/>
</dbReference>
<dbReference type="InterPro" id="IPR002885">
    <property type="entry name" value="PPR_rpt"/>
</dbReference>
<reference evidence="3" key="2">
    <citation type="journal article" date="2022" name="Hortic Res">
        <title>The genome of Dioscorea zingiberensis sheds light on the biosynthesis, origin and evolution of the medicinally important diosgenin saponins.</title>
        <authorList>
            <person name="Li Y."/>
            <person name="Tan C."/>
            <person name="Li Z."/>
            <person name="Guo J."/>
            <person name="Li S."/>
            <person name="Chen X."/>
            <person name="Wang C."/>
            <person name="Dai X."/>
            <person name="Yang H."/>
            <person name="Song W."/>
            <person name="Hou L."/>
            <person name="Xu J."/>
            <person name="Tong Z."/>
            <person name="Xu A."/>
            <person name="Yuan X."/>
            <person name="Wang W."/>
            <person name="Yang Q."/>
            <person name="Chen L."/>
            <person name="Sun Z."/>
            <person name="Wang K."/>
            <person name="Pan B."/>
            <person name="Chen J."/>
            <person name="Bao Y."/>
            <person name="Liu F."/>
            <person name="Qi X."/>
            <person name="Gang D.R."/>
            <person name="Wen J."/>
            <person name="Li J."/>
        </authorList>
    </citation>
    <scope>NUCLEOTIDE SEQUENCE</scope>
    <source>
        <strain evidence="3">Dzin_1.0</strain>
    </source>
</reference>
<dbReference type="Proteomes" id="UP001085076">
    <property type="component" value="Miscellaneous, Linkage group lg01"/>
</dbReference>
<name>A0A9D5D2V9_9LILI</name>
<feature type="repeat" description="PPR" evidence="2">
    <location>
        <begin position="174"/>
        <end position="212"/>
    </location>
</feature>
<dbReference type="InterPro" id="IPR046960">
    <property type="entry name" value="PPR_At4g14850-like_plant"/>
</dbReference>
<feature type="repeat" description="PPR" evidence="2">
    <location>
        <begin position="143"/>
        <end position="173"/>
    </location>
</feature>
<dbReference type="AlphaFoldDB" id="A0A9D5D2V9"/>